<dbReference type="Proteomes" id="UP000193206">
    <property type="component" value="Unassembled WGS sequence"/>
</dbReference>
<organism evidence="1 2">
    <name type="scientific">Streptococcus mitis</name>
    <dbReference type="NCBI Taxonomy" id="28037"/>
    <lineage>
        <taxon>Bacteria</taxon>
        <taxon>Bacillati</taxon>
        <taxon>Bacillota</taxon>
        <taxon>Bacilli</taxon>
        <taxon>Lactobacillales</taxon>
        <taxon>Streptococcaceae</taxon>
        <taxon>Streptococcus</taxon>
        <taxon>Streptococcus mitis group</taxon>
    </lineage>
</organism>
<dbReference type="AlphaFoldDB" id="A0A1X1L327"/>
<protein>
    <submittedName>
        <fullName evidence="1">Uncharacterized protein</fullName>
    </submittedName>
</protein>
<name>A0A1X1L327_STRMT</name>
<sequence length="79" mass="8948">MDIQLVFILLLVSLCIFLLVRKNIITKKFTDFLINNKGPEIDFIESGDLSVLECAKILNKKYRIGIVNAYIIVCSIKAS</sequence>
<dbReference type="EMBL" id="NCVN01000081">
    <property type="protein sequence ID" value="ORP06126.1"/>
    <property type="molecule type" value="Genomic_DNA"/>
</dbReference>
<proteinExistence type="predicted"/>
<comment type="caution">
    <text evidence="1">The sequence shown here is derived from an EMBL/GenBank/DDBJ whole genome shotgun (WGS) entry which is preliminary data.</text>
</comment>
<accession>A0A1X1L327</accession>
<reference evidence="1 2" key="1">
    <citation type="journal article" date="2016" name="Eur. J. Clin. Microbiol. Infect. Dis.">
        <title>Whole genome sequencing as a tool for phylogenetic analysis of clinical strains of Mitis group streptococci.</title>
        <authorList>
            <person name="Rasmussen L.H."/>
            <person name="Dargis R."/>
            <person name="Hojholt K."/>
            <person name="Christensen J.J."/>
            <person name="Skovgaard O."/>
            <person name="Justesen U.S."/>
            <person name="Rosenvinge F.S."/>
            <person name="Moser C."/>
            <person name="Lukjancenko O."/>
            <person name="Rasmussen S."/>
            <person name="Nielsen X.C."/>
        </authorList>
    </citation>
    <scope>NUCLEOTIDE SEQUENCE [LARGE SCALE GENOMIC DNA]</scope>
    <source>
        <strain evidence="1 2">B_009152_10</strain>
    </source>
</reference>
<evidence type="ECO:0000313" key="1">
    <source>
        <dbReference type="EMBL" id="ORP06126.1"/>
    </source>
</evidence>
<gene>
    <name evidence="1" type="ORF">B7692_08585</name>
</gene>
<evidence type="ECO:0000313" key="2">
    <source>
        <dbReference type="Proteomes" id="UP000193206"/>
    </source>
</evidence>